<gene>
    <name evidence="1" type="ORF">BDV29DRAFT_160879</name>
</gene>
<protein>
    <submittedName>
        <fullName evidence="1">Uncharacterized protein</fullName>
    </submittedName>
</protein>
<dbReference type="EMBL" id="ML732317">
    <property type="protein sequence ID" value="KAB8070031.1"/>
    <property type="molecule type" value="Genomic_DNA"/>
</dbReference>
<name>A0A5N5WNB8_9EURO</name>
<proteinExistence type="predicted"/>
<sequence length="99" mass="11540">MDFHPSDLPSEGDLFEFKRWDRGSNAEDICCVICGAPSFVVVEEVRHRNLERYKWFVPQAIRAENYHYEKDWDIASLANHDLPLEVLGTDGGLLIELWF</sequence>
<evidence type="ECO:0000313" key="2">
    <source>
        <dbReference type="Proteomes" id="UP000326565"/>
    </source>
</evidence>
<reference evidence="1 2" key="1">
    <citation type="submission" date="2019-04" db="EMBL/GenBank/DDBJ databases">
        <title>Friends and foes A comparative genomics study of 23 Aspergillus species from section Flavi.</title>
        <authorList>
            <consortium name="DOE Joint Genome Institute"/>
            <person name="Kjaerbolling I."/>
            <person name="Vesth T."/>
            <person name="Frisvad J.C."/>
            <person name="Nybo J.L."/>
            <person name="Theobald S."/>
            <person name="Kildgaard S."/>
            <person name="Isbrandt T."/>
            <person name="Kuo A."/>
            <person name="Sato A."/>
            <person name="Lyhne E.K."/>
            <person name="Kogle M.E."/>
            <person name="Wiebenga A."/>
            <person name="Kun R.S."/>
            <person name="Lubbers R.J."/>
            <person name="Makela M.R."/>
            <person name="Barry K."/>
            <person name="Chovatia M."/>
            <person name="Clum A."/>
            <person name="Daum C."/>
            <person name="Haridas S."/>
            <person name="He G."/>
            <person name="LaButti K."/>
            <person name="Lipzen A."/>
            <person name="Mondo S."/>
            <person name="Riley R."/>
            <person name="Salamov A."/>
            <person name="Simmons B.A."/>
            <person name="Magnuson J.K."/>
            <person name="Henrissat B."/>
            <person name="Mortensen U.H."/>
            <person name="Larsen T.O."/>
            <person name="Devries R.P."/>
            <person name="Grigoriev I.V."/>
            <person name="Machida M."/>
            <person name="Baker S.E."/>
            <person name="Andersen M.R."/>
        </authorList>
    </citation>
    <scope>NUCLEOTIDE SEQUENCE [LARGE SCALE GENOMIC DNA]</scope>
    <source>
        <strain evidence="1 2">CBS 151.66</strain>
    </source>
</reference>
<evidence type="ECO:0000313" key="1">
    <source>
        <dbReference type="EMBL" id="KAB8070031.1"/>
    </source>
</evidence>
<dbReference type="AlphaFoldDB" id="A0A5N5WNB8"/>
<accession>A0A5N5WNB8</accession>
<dbReference type="Proteomes" id="UP000326565">
    <property type="component" value="Unassembled WGS sequence"/>
</dbReference>
<keyword evidence="2" id="KW-1185">Reference proteome</keyword>
<organism evidence="1 2">
    <name type="scientific">Aspergillus leporis</name>
    <dbReference type="NCBI Taxonomy" id="41062"/>
    <lineage>
        <taxon>Eukaryota</taxon>
        <taxon>Fungi</taxon>
        <taxon>Dikarya</taxon>
        <taxon>Ascomycota</taxon>
        <taxon>Pezizomycotina</taxon>
        <taxon>Eurotiomycetes</taxon>
        <taxon>Eurotiomycetidae</taxon>
        <taxon>Eurotiales</taxon>
        <taxon>Aspergillaceae</taxon>
        <taxon>Aspergillus</taxon>
        <taxon>Aspergillus subgen. Circumdati</taxon>
    </lineage>
</organism>